<sequence length="173" mass="20015">MICPQISFLNVRRIVLILNISICILFTVLQIDRLLAIADFGPLEENSKLDQSDLSRSEASDTSASSIKSNLFGIDHEVLNKQIMEYKKTKVKEVEGIGLLEQQQEQLAEIRKQMKMRKKKTKEYFDNDITPQRYLLDKYDYLDADVSSQENELEYELQEMTSEVEVAVEEDGK</sequence>
<dbReference type="PANTHER" id="PTHR14725">
    <property type="entry name" value="RIBOSOME-BINDING FACTOR A, MITOCHONDRIAL-RELATED"/>
    <property type="match status" value="1"/>
</dbReference>
<protein>
    <submittedName>
        <fullName evidence="2">Uncharacterized protein</fullName>
    </submittedName>
</protein>
<keyword evidence="1" id="KW-0812">Transmembrane</keyword>
<dbReference type="InterPro" id="IPR039212">
    <property type="entry name" value="RBFA_mitochondrial"/>
</dbReference>
<evidence type="ECO:0000256" key="1">
    <source>
        <dbReference type="SAM" id="Phobius"/>
    </source>
</evidence>
<keyword evidence="1" id="KW-1133">Transmembrane helix</keyword>
<reference evidence="2" key="2">
    <citation type="submission" date="2025-09" db="UniProtKB">
        <authorList>
            <consortium name="Ensembl"/>
        </authorList>
    </citation>
    <scope>IDENTIFICATION</scope>
</reference>
<evidence type="ECO:0000313" key="2">
    <source>
        <dbReference type="Ensembl" id="ENSSPUP00000009006.1"/>
    </source>
</evidence>
<dbReference type="Ensembl" id="ENSSPUT00000009615.1">
    <property type="protein sequence ID" value="ENSSPUP00000009006.1"/>
    <property type="gene ID" value="ENSSPUG00000007028.1"/>
</dbReference>
<keyword evidence="3" id="KW-1185">Reference proteome</keyword>
<evidence type="ECO:0000313" key="3">
    <source>
        <dbReference type="Proteomes" id="UP000694392"/>
    </source>
</evidence>
<accession>A0A8D0GR69</accession>
<organism evidence="2 3">
    <name type="scientific">Sphenodon punctatus</name>
    <name type="common">Tuatara</name>
    <name type="synonym">Hatteria punctata</name>
    <dbReference type="NCBI Taxonomy" id="8508"/>
    <lineage>
        <taxon>Eukaryota</taxon>
        <taxon>Metazoa</taxon>
        <taxon>Chordata</taxon>
        <taxon>Craniata</taxon>
        <taxon>Vertebrata</taxon>
        <taxon>Euteleostomi</taxon>
        <taxon>Lepidosauria</taxon>
        <taxon>Sphenodontia</taxon>
        <taxon>Sphenodontidae</taxon>
        <taxon>Sphenodon</taxon>
    </lineage>
</organism>
<feature type="transmembrane region" description="Helical" evidence="1">
    <location>
        <begin position="14"/>
        <end position="31"/>
    </location>
</feature>
<dbReference type="AlphaFoldDB" id="A0A8D0GR69"/>
<name>A0A8D0GR69_SPHPU</name>
<reference evidence="2" key="1">
    <citation type="submission" date="2025-08" db="UniProtKB">
        <authorList>
            <consortium name="Ensembl"/>
        </authorList>
    </citation>
    <scope>IDENTIFICATION</scope>
</reference>
<dbReference type="Proteomes" id="UP000694392">
    <property type="component" value="Unplaced"/>
</dbReference>
<proteinExistence type="predicted"/>
<dbReference type="PANTHER" id="PTHR14725:SF0">
    <property type="entry name" value="RIBOSOME-BINDING FACTOR A, MITOCHONDRIAL-RELATED"/>
    <property type="match status" value="1"/>
</dbReference>
<keyword evidence="1" id="KW-0472">Membrane</keyword>